<keyword evidence="1" id="KW-0812">Transmembrane</keyword>
<gene>
    <name evidence="2" type="ORF">GCM10022268_05710</name>
</gene>
<keyword evidence="1" id="KW-0472">Membrane</keyword>
<feature type="transmembrane region" description="Helical" evidence="1">
    <location>
        <begin position="45"/>
        <end position="62"/>
    </location>
</feature>
<feature type="transmembrane region" description="Helical" evidence="1">
    <location>
        <begin position="82"/>
        <end position="104"/>
    </location>
</feature>
<dbReference type="EMBL" id="BAABBF010000001">
    <property type="protein sequence ID" value="GAA3698105.1"/>
    <property type="molecule type" value="Genomic_DNA"/>
</dbReference>
<evidence type="ECO:0000256" key="1">
    <source>
        <dbReference type="SAM" id="Phobius"/>
    </source>
</evidence>
<feature type="transmembrane region" description="Helical" evidence="1">
    <location>
        <begin position="148"/>
        <end position="170"/>
    </location>
</feature>
<accession>A0ABP7CYD1</accession>
<reference evidence="3" key="1">
    <citation type="journal article" date="2019" name="Int. J. Syst. Evol. Microbiol.">
        <title>The Global Catalogue of Microorganisms (GCM) 10K type strain sequencing project: providing services to taxonomists for standard genome sequencing and annotation.</title>
        <authorList>
            <consortium name="The Broad Institute Genomics Platform"/>
            <consortium name="The Broad Institute Genome Sequencing Center for Infectious Disease"/>
            <person name="Wu L."/>
            <person name="Ma J."/>
        </authorList>
    </citation>
    <scope>NUCLEOTIDE SEQUENCE [LARGE SCALE GENOMIC DNA]</scope>
    <source>
        <strain evidence="3">JCM 17498</strain>
    </source>
</reference>
<protein>
    <recommendedName>
        <fullName evidence="4">DUF998 domain-containing protein</fullName>
    </recommendedName>
</protein>
<evidence type="ECO:0000313" key="2">
    <source>
        <dbReference type="EMBL" id="GAA3698105.1"/>
    </source>
</evidence>
<name>A0ABP7CYD1_9SPHN</name>
<organism evidence="2 3">
    <name type="scientific">Sphingomonas cynarae</name>
    <dbReference type="NCBI Taxonomy" id="930197"/>
    <lineage>
        <taxon>Bacteria</taxon>
        <taxon>Pseudomonadati</taxon>
        <taxon>Pseudomonadota</taxon>
        <taxon>Alphaproteobacteria</taxon>
        <taxon>Sphingomonadales</taxon>
        <taxon>Sphingomonadaceae</taxon>
        <taxon>Sphingomonas</taxon>
    </lineage>
</organism>
<keyword evidence="1" id="KW-1133">Transmembrane helix</keyword>
<comment type="caution">
    <text evidence="2">The sequence shown here is derived from an EMBL/GenBank/DDBJ whole genome shotgun (WGS) entry which is preliminary data.</text>
</comment>
<proteinExistence type="predicted"/>
<sequence length="176" mass="17961">MATARRLGGDGVQINWTLVAGLAALSLAAAANWDAGTAARQRRGAWRTLTLVYLVLLAELIGDTRFGAVAGIDAALPGVGRHMVQIGLALLMLVAAGGAAIAIVRIGRRSPWFAPAGMAALAMAASFGAEILSVGPVGALLYRPIGPIMLIGWLWLACGAAAVAIAALAVRSVRTR</sequence>
<dbReference type="Proteomes" id="UP001500523">
    <property type="component" value="Unassembled WGS sequence"/>
</dbReference>
<keyword evidence="3" id="KW-1185">Reference proteome</keyword>
<evidence type="ECO:0008006" key="4">
    <source>
        <dbReference type="Google" id="ProtNLM"/>
    </source>
</evidence>
<evidence type="ECO:0000313" key="3">
    <source>
        <dbReference type="Proteomes" id="UP001500523"/>
    </source>
</evidence>
<feature type="transmembrane region" description="Helical" evidence="1">
    <location>
        <begin position="116"/>
        <end position="142"/>
    </location>
</feature>